<feature type="region of interest" description="Disordered" evidence="1">
    <location>
        <begin position="1"/>
        <end position="30"/>
    </location>
</feature>
<dbReference type="EnsemblMetazoa" id="Aqu2.1.01176_001">
    <property type="protein sequence ID" value="Aqu2.1.01176_001"/>
    <property type="gene ID" value="Aqu2.1.01176"/>
</dbReference>
<name>A0A1X7SGH3_AMPQE</name>
<organism evidence="2">
    <name type="scientific">Amphimedon queenslandica</name>
    <name type="common">Sponge</name>
    <dbReference type="NCBI Taxonomy" id="400682"/>
    <lineage>
        <taxon>Eukaryota</taxon>
        <taxon>Metazoa</taxon>
        <taxon>Porifera</taxon>
        <taxon>Demospongiae</taxon>
        <taxon>Heteroscleromorpha</taxon>
        <taxon>Haplosclerida</taxon>
        <taxon>Niphatidae</taxon>
        <taxon>Amphimedon</taxon>
    </lineage>
</organism>
<dbReference type="InParanoid" id="A0A1X7SGH3"/>
<sequence length="109" mass="12055">MKGRTDFASEMLRRQNSSPRLSVGTQTLENSSISTENISINASNQLDDPVDTATQSTQSCDCVCDITDQIDIPDHSADQHKASNSEIIRQIRFSLQNDIQKKLEEATIG</sequence>
<dbReference type="OrthoDB" id="10251809at2759"/>
<feature type="compositionally biased region" description="Basic and acidic residues" evidence="1">
    <location>
        <begin position="1"/>
        <end position="13"/>
    </location>
</feature>
<evidence type="ECO:0000313" key="2">
    <source>
        <dbReference type="EnsemblMetazoa" id="Aqu2.1.01176_001"/>
    </source>
</evidence>
<proteinExistence type="predicted"/>
<dbReference type="AlphaFoldDB" id="A0A1X7SGH3"/>
<feature type="compositionally biased region" description="Polar residues" evidence="1">
    <location>
        <begin position="14"/>
        <end position="29"/>
    </location>
</feature>
<protein>
    <submittedName>
        <fullName evidence="2">Uncharacterized protein</fullName>
    </submittedName>
</protein>
<accession>A0A1X7SGH3</accession>
<reference evidence="2" key="1">
    <citation type="submission" date="2017-05" db="UniProtKB">
        <authorList>
            <consortium name="EnsemblMetazoa"/>
        </authorList>
    </citation>
    <scope>IDENTIFICATION</scope>
</reference>
<evidence type="ECO:0000256" key="1">
    <source>
        <dbReference type="SAM" id="MobiDB-lite"/>
    </source>
</evidence>